<keyword evidence="2" id="KW-1133">Transmembrane helix</keyword>
<keyword evidence="2" id="KW-0472">Membrane</keyword>
<evidence type="ECO:0000313" key="3">
    <source>
        <dbReference type="EMBL" id="MFC6154259.1"/>
    </source>
</evidence>
<dbReference type="Proteomes" id="UP001596098">
    <property type="component" value="Unassembled WGS sequence"/>
</dbReference>
<evidence type="ECO:0000256" key="1">
    <source>
        <dbReference type="SAM" id="MobiDB-lite"/>
    </source>
</evidence>
<evidence type="ECO:0000256" key="2">
    <source>
        <dbReference type="SAM" id="Phobius"/>
    </source>
</evidence>
<comment type="caution">
    <text evidence="3">The sequence shown here is derived from an EMBL/GenBank/DDBJ whole genome shotgun (WGS) entry which is preliminary data.</text>
</comment>
<keyword evidence="2" id="KW-0812">Transmembrane</keyword>
<feature type="transmembrane region" description="Helical" evidence="2">
    <location>
        <begin position="54"/>
        <end position="73"/>
    </location>
</feature>
<dbReference type="RefSeq" id="WP_128221558.1">
    <property type="nucleotide sequence ID" value="NZ_CP034929.1"/>
</dbReference>
<reference evidence="4" key="1">
    <citation type="journal article" date="2019" name="Int. J. Syst. Evol. Microbiol.">
        <title>The Global Catalogue of Microorganisms (GCM) 10K type strain sequencing project: providing services to taxonomists for standard genome sequencing and annotation.</title>
        <authorList>
            <consortium name="The Broad Institute Genomics Platform"/>
            <consortium name="The Broad Institute Genome Sequencing Center for Infectious Disease"/>
            <person name="Wu L."/>
            <person name="Ma J."/>
        </authorList>
    </citation>
    <scope>NUCLEOTIDE SEQUENCE [LARGE SCALE GENOMIC DNA]</scope>
    <source>
        <strain evidence="4">DFY28</strain>
    </source>
</reference>
<organism evidence="3 4">
    <name type="scientific">Nocardioides yefusunii</name>
    <dbReference type="NCBI Taxonomy" id="2500546"/>
    <lineage>
        <taxon>Bacteria</taxon>
        <taxon>Bacillati</taxon>
        <taxon>Actinomycetota</taxon>
        <taxon>Actinomycetes</taxon>
        <taxon>Propionibacteriales</taxon>
        <taxon>Nocardioidaceae</taxon>
        <taxon>Nocardioides</taxon>
    </lineage>
</organism>
<protein>
    <submittedName>
        <fullName evidence="3">Uncharacterized protein</fullName>
    </submittedName>
</protein>
<evidence type="ECO:0000313" key="4">
    <source>
        <dbReference type="Proteomes" id="UP001596098"/>
    </source>
</evidence>
<dbReference type="EMBL" id="JBHSQI010000005">
    <property type="protein sequence ID" value="MFC6154259.1"/>
    <property type="molecule type" value="Genomic_DNA"/>
</dbReference>
<sequence length="271" mass="28605">MDLLGDVVRIPRQRWSAEQGGPDDASHPRVPRAGEAGTGLGRRPGRGWVPRRRCLVASWLLVVASLWAIHAAVDAWGSMRAWDASLTCSATDSSCLAQHDVTAQAARARVDVTDHVARIVLQPTAGGEDSEARTTFLRLAPGSAEEFARTTLADVDLDSELHVLRHDGTALGLVDADGTRWSGLHVTAATVHLLVQLALLGLVAGWFAVSSPDRRPLKVMGVSAAVLSCVAVLGAPATSTWGIFAALLLAAGMLSVRSEPRVQSRGWAPPG</sequence>
<keyword evidence="4" id="KW-1185">Reference proteome</keyword>
<proteinExistence type="predicted"/>
<feature type="transmembrane region" description="Helical" evidence="2">
    <location>
        <begin position="216"/>
        <end position="233"/>
    </location>
</feature>
<name>A0ABW1R016_9ACTN</name>
<gene>
    <name evidence="3" type="ORF">ACFPWU_11385</name>
</gene>
<feature type="region of interest" description="Disordered" evidence="1">
    <location>
        <begin position="14"/>
        <end position="43"/>
    </location>
</feature>
<accession>A0ABW1R016</accession>
<feature type="transmembrane region" description="Helical" evidence="2">
    <location>
        <begin position="189"/>
        <end position="209"/>
    </location>
</feature>